<keyword evidence="2" id="KW-1185">Reference proteome</keyword>
<dbReference type="AlphaFoldDB" id="F0XC02"/>
<dbReference type="InParanoid" id="F0XC02"/>
<dbReference type="Proteomes" id="UP000007796">
    <property type="component" value="Unassembled WGS sequence"/>
</dbReference>
<name>F0XC02_GROCL</name>
<dbReference type="GeneID" id="25974080"/>
<evidence type="ECO:0000313" key="1">
    <source>
        <dbReference type="EMBL" id="EFX04297.1"/>
    </source>
</evidence>
<dbReference type="HOGENOM" id="CLU_2885994_0_0_1"/>
<reference evidence="1 2" key="1">
    <citation type="journal article" date="2011" name="Proc. Natl. Acad. Sci. U.S.A.">
        <title>Genome and transcriptome analyses of the mountain pine beetle-fungal symbiont Grosmannia clavigera, a lodgepole pine pathogen.</title>
        <authorList>
            <person name="DiGuistini S."/>
            <person name="Wang Y."/>
            <person name="Liao N.Y."/>
            <person name="Taylor G."/>
            <person name="Tanguay P."/>
            <person name="Feau N."/>
            <person name="Henrissat B."/>
            <person name="Chan S.K."/>
            <person name="Hesse-Orce U."/>
            <person name="Alamouti S.M."/>
            <person name="Tsui C.K.M."/>
            <person name="Docking R.T."/>
            <person name="Levasseur A."/>
            <person name="Haridas S."/>
            <person name="Robertson G."/>
            <person name="Birol I."/>
            <person name="Holt R.A."/>
            <person name="Marra M.A."/>
            <person name="Hamelin R.C."/>
            <person name="Hirst M."/>
            <person name="Jones S.J.M."/>
            <person name="Bohlmann J."/>
            <person name="Breuil C."/>
        </authorList>
    </citation>
    <scope>NUCLEOTIDE SEQUENCE [LARGE SCALE GENOMIC DNA]</scope>
    <source>
        <strain evidence="2">kw1407 / UAMH 11150</strain>
    </source>
</reference>
<proteinExistence type="predicted"/>
<evidence type="ECO:0000313" key="2">
    <source>
        <dbReference type="Proteomes" id="UP000007796"/>
    </source>
</evidence>
<protein>
    <submittedName>
        <fullName evidence="1">Uncharacterized protein</fullName>
    </submittedName>
</protein>
<sequence length="63" mass="6743">MVFVNNAKRQTKGRSLSFFRWSLSLACRLVDVLKTLQLGAGSFEATTIALGASGFGDSDDDDG</sequence>
<accession>F0XC02</accession>
<gene>
    <name evidence="1" type="ORF">CMQ_1225</name>
</gene>
<dbReference type="EMBL" id="GL629765">
    <property type="protein sequence ID" value="EFX04297.1"/>
    <property type="molecule type" value="Genomic_DNA"/>
</dbReference>
<dbReference type="RefSeq" id="XP_014173779.1">
    <property type="nucleotide sequence ID" value="XM_014318304.1"/>
</dbReference>
<organism evidence="2">
    <name type="scientific">Grosmannia clavigera (strain kw1407 / UAMH 11150)</name>
    <name type="common">Blue stain fungus</name>
    <name type="synonym">Graphiocladiella clavigera</name>
    <dbReference type="NCBI Taxonomy" id="655863"/>
    <lineage>
        <taxon>Eukaryota</taxon>
        <taxon>Fungi</taxon>
        <taxon>Dikarya</taxon>
        <taxon>Ascomycota</taxon>
        <taxon>Pezizomycotina</taxon>
        <taxon>Sordariomycetes</taxon>
        <taxon>Sordariomycetidae</taxon>
        <taxon>Ophiostomatales</taxon>
        <taxon>Ophiostomataceae</taxon>
        <taxon>Leptographium</taxon>
    </lineage>
</organism>